<dbReference type="eggNOG" id="COG1653">
    <property type="taxonomic scope" value="Bacteria"/>
</dbReference>
<reference evidence="7" key="1">
    <citation type="submission" date="2009-02" db="EMBL/GenBank/DDBJ databases">
        <authorList>
            <person name="Fulton L."/>
            <person name="Clifton S."/>
            <person name="Fulton B."/>
            <person name="Xu J."/>
            <person name="Minx P."/>
            <person name="Pepin K.H."/>
            <person name="Johnson M."/>
            <person name="Bhonagiri V."/>
            <person name="Nash W.E."/>
            <person name="Mardis E.R."/>
            <person name="Wilson R.K."/>
        </authorList>
    </citation>
    <scope>NUCLEOTIDE SEQUENCE [LARGE SCALE GENOMIC DNA]</scope>
    <source>
        <strain evidence="7">DSM 15053</strain>
    </source>
</reference>
<keyword evidence="8" id="KW-1185">Reference proteome</keyword>
<evidence type="ECO:0000256" key="6">
    <source>
        <dbReference type="SAM" id="Phobius"/>
    </source>
</evidence>
<evidence type="ECO:0000313" key="7">
    <source>
        <dbReference type="EMBL" id="EEG74006.1"/>
    </source>
</evidence>
<keyword evidence="1" id="KW-1003">Cell membrane</keyword>
<proteinExistence type="predicted"/>
<organism evidence="7 8">
    <name type="scientific">[Clostridium] hylemonae DSM 15053</name>
    <dbReference type="NCBI Taxonomy" id="553973"/>
    <lineage>
        <taxon>Bacteria</taxon>
        <taxon>Bacillati</taxon>
        <taxon>Bacillota</taxon>
        <taxon>Clostridia</taxon>
        <taxon>Lachnospirales</taxon>
        <taxon>Lachnospiraceae</taxon>
    </lineage>
</organism>
<dbReference type="PANTHER" id="PTHR43649:SF33">
    <property type="entry name" value="POLYGALACTURONAN_RHAMNOGALACTURONAN-BINDING PROTEIN YTCQ"/>
    <property type="match status" value="1"/>
</dbReference>
<dbReference type="EMBL" id="ABYI02000022">
    <property type="protein sequence ID" value="EEG74006.1"/>
    <property type="molecule type" value="Genomic_DNA"/>
</dbReference>
<keyword evidence="3 6" id="KW-0472">Membrane</keyword>
<dbReference type="InterPro" id="IPR050490">
    <property type="entry name" value="Bact_solute-bd_prot1"/>
</dbReference>
<dbReference type="PANTHER" id="PTHR43649">
    <property type="entry name" value="ARABINOSE-BINDING PROTEIN-RELATED"/>
    <property type="match status" value="1"/>
</dbReference>
<keyword evidence="6" id="KW-0812">Transmembrane</keyword>
<dbReference type="InterPro" id="IPR006059">
    <property type="entry name" value="SBP"/>
</dbReference>
<dbReference type="HOGENOM" id="CLU_651667_0_0_9"/>
<keyword evidence="4" id="KW-0564">Palmitate</keyword>
<evidence type="ECO:0000256" key="3">
    <source>
        <dbReference type="ARBA" id="ARBA00023136"/>
    </source>
</evidence>
<dbReference type="Proteomes" id="UP000004893">
    <property type="component" value="Unassembled WGS sequence"/>
</dbReference>
<dbReference type="OrthoDB" id="9798191at2"/>
<evidence type="ECO:0000256" key="1">
    <source>
        <dbReference type="ARBA" id="ARBA00022475"/>
    </source>
</evidence>
<keyword evidence="6" id="KW-1133">Transmembrane helix</keyword>
<keyword evidence="5" id="KW-0449">Lipoprotein</keyword>
<accession>C0C1J2</accession>
<gene>
    <name evidence="7" type="ORF">CLOHYLEM_06012</name>
</gene>
<dbReference type="AlphaFoldDB" id="C0C1J2"/>
<feature type="transmembrane region" description="Helical" evidence="6">
    <location>
        <begin position="12"/>
        <end position="32"/>
    </location>
</feature>
<evidence type="ECO:0000256" key="4">
    <source>
        <dbReference type="ARBA" id="ARBA00023139"/>
    </source>
</evidence>
<sequence>MTNMHKKLVTKILLAVSGACAVISLGFLYSYLNSSPKTSKETYSINILTYKDIPLSTLDGFHNKYPDYKINIERYSKNGYLSFLDARLNQDDSADIIEIPAEAYSKYIYNNTLLPITDMDAFTRIDERALDHLKEISRSDKYFGIPYQSNYLGVWYNVSLFEKYKLEPPDTLQRFMKACRVFKENGIVPLSAGLADSASANDLMTLLTADAFSGAGSPVTASSGFRGLEDPVHLDALRICYDMRTEGYLSDTGLRLTGEQAFQAFLDSTYAMTVAPETYISMVNDSVLQQIDIDVCGFYPAAGSGQSFVIGNPVDSVIGICKESANIDICRTFLDYYTRYETVFQYIEDTRTMTNIQNYSVNETLTASWKKIKSQNCYIPAEHFYLSPYTGGRELHSLPQELFYHLITPEEFTQKALDLSH</sequence>
<keyword evidence="2" id="KW-0732">Signal</keyword>
<dbReference type="RefSeq" id="WP_006443359.1">
    <property type="nucleotide sequence ID" value="NZ_CP036524.1"/>
</dbReference>
<evidence type="ECO:0000313" key="8">
    <source>
        <dbReference type="Proteomes" id="UP000004893"/>
    </source>
</evidence>
<dbReference type="STRING" id="553973.CLOHYLEM_06012"/>
<name>C0C1J2_9FIRM</name>
<comment type="caution">
    <text evidence="7">The sequence shown here is derived from an EMBL/GenBank/DDBJ whole genome shotgun (WGS) entry which is preliminary data.</text>
</comment>
<dbReference type="Gene3D" id="3.40.190.10">
    <property type="entry name" value="Periplasmic binding protein-like II"/>
    <property type="match status" value="2"/>
</dbReference>
<protein>
    <submittedName>
        <fullName evidence="7">ABC transporter, solute-binding protein</fullName>
    </submittedName>
</protein>
<reference evidence="7" key="2">
    <citation type="submission" date="2013-06" db="EMBL/GenBank/DDBJ databases">
        <title>Draft genome sequence of Clostridium hylemonae (DSM 15053).</title>
        <authorList>
            <person name="Sudarsanam P."/>
            <person name="Ley R."/>
            <person name="Guruge J."/>
            <person name="Turnbaugh P.J."/>
            <person name="Mahowald M."/>
            <person name="Liep D."/>
            <person name="Gordon J."/>
        </authorList>
    </citation>
    <scope>NUCLEOTIDE SEQUENCE</scope>
    <source>
        <strain evidence="7">DSM 15053</strain>
    </source>
</reference>
<dbReference type="Pfam" id="PF01547">
    <property type="entry name" value="SBP_bac_1"/>
    <property type="match status" value="1"/>
</dbReference>
<dbReference type="SUPFAM" id="SSF53850">
    <property type="entry name" value="Periplasmic binding protein-like II"/>
    <property type="match status" value="1"/>
</dbReference>
<evidence type="ECO:0000256" key="5">
    <source>
        <dbReference type="ARBA" id="ARBA00023288"/>
    </source>
</evidence>
<evidence type="ECO:0000256" key="2">
    <source>
        <dbReference type="ARBA" id="ARBA00022729"/>
    </source>
</evidence>